<feature type="transmembrane region" description="Helical" evidence="6">
    <location>
        <begin position="113"/>
        <end position="133"/>
    </location>
</feature>
<accession>A0A931E0Z9</accession>
<evidence type="ECO:0000256" key="5">
    <source>
        <dbReference type="ARBA" id="ARBA00023136"/>
    </source>
</evidence>
<dbReference type="Proteomes" id="UP000628448">
    <property type="component" value="Unassembled WGS sequence"/>
</dbReference>
<proteinExistence type="predicted"/>
<dbReference type="RefSeq" id="WP_196990645.1">
    <property type="nucleotide sequence ID" value="NZ_JADWYR010000001.1"/>
</dbReference>
<comment type="subcellular location">
    <subcellularLocation>
        <location evidence="1">Cell membrane</location>
        <topology evidence="1">Multi-pass membrane protein</topology>
    </subcellularLocation>
</comment>
<sequence>MHYFIIFWVGWLVSFLGQLPLGTMSITSTQIAVQENFKNAWLYAIGVAIVEIIYLRLTLYGVNWIIQHKLLFEVLGWLTVAVFLVLGVISFISARKQHAEKKALLLNNKLNRFFLGLSMSALNPAQVPFWFIWSSYLIDNKVLSTNFTEFNIFTAGCGTGTISGLALYMYGGNWLITKMNTSTKTLNSIMGAIFVIAALAQLYRMLWGKFV</sequence>
<organism evidence="7 8">
    <name type="scientific">Panacibacter microcysteis</name>
    <dbReference type="NCBI Taxonomy" id="2793269"/>
    <lineage>
        <taxon>Bacteria</taxon>
        <taxon>Pseudomonadati</taxon>
        <taxon>Bacteroidota</taxon>
        <taxon>Chitinophagia</taxon>
        <taxon>Chitinophagales</taxon>
        <taxon>Chitinophagaceae</taxon>
        <taxon>Panacibacter</taxon>
    </lineage>
</organism>
<feature type="transmembrane region" description="Helical" evidence="6">
    <location>
        <begin position="40"/>
        <end position="62"/>
    </location>
</feature>
<dbReference type="GO" id="GO:0015171">
    <property type="term" value="F:amino acid transmembrane transporter activity"/>
    <property type="evidence" value="ECO:0007669"/>
    <property type="project" value="TreeGrafter"/>
</dbReference>
<evidence type="ECO:0000256" key="1">
    <source>
        <dbReference type="ARBA" id="ARBA00004651"/>
    </source>
</evidence>
<keyword evidence="2" id="KW-1003">Cell membrane</keyword>
<evidence type="ECO:0000313" key="7">
    <source>
        <dbReference type="EMBL" id="MBG9376642.1"/>
    </source>
</evidence>
<feature type="transmembrane region" description="Helical" evidence="6">
    <location>
        <begin position="74"/>
        <end position="92"/>
    </location>
</feature>
<feature type="transmembrane region" description="Helical" evidence="6">
    <location>
        <begin position="153"/>
        <end position="176"/>
    </location>
</feature>
<reference evidence="7" key="1">
    <citation type="submission" date="2020-11" db="EMBL/GenBank/DDBJ databases">
        <title>Bacterial whole genome sequence for Panacibacter sp. DH6.</title>
        <authorList>
            <person name="Le V."/>
            <person name="Ko S."/>
            <person name="Ahn C.-Y."/>
            <person name="Oh H.-M."/>
        </authorList>
    </citation>
    <scope>NUCLEOTIDE SEQUENCE</scope>
    <source>
        <strain evidence="7">DH6</strain>
    </source>
</reference>
<keyword evidence="5 6" id="KW-0472">Membrane</keyword>
<keyword evidence="8" id="KW-1185">Reference proteome</keyword>
<name>A0A931E0Z9_9BACT</name>
<dbReference type="InterPro" id="IPR001123">
    <property type="entry name" value="LeuE-type"/>
</dbReference>
<dbReference type="PANTHER" id="PTHR30086:SF20">
    <property type="entry name" value="ARGININE EXPORTER PROTEIN ARGO-RELATED"/>
    <property type="match status" value="1"/>
</dbReference>
<keyword evidence="3 6" id="KW-0812">Transmembrane</keyword>
<evidence type="ECO:0000256" key="2">
    <source>
        <dbReference type="ARBA" id="ARBA00022475"/>
    </source>
</evidence>
<dbReference type="EMBL" id="JADWYR010000001">
    <property type="protein sequence ID" value="MBG9376642.1"/>
    <property type="molecule type" value="Genomic_DNA"/>
</dbReference>
<feature type="transmembrane region" description="Helical" evidence="6">
    <location>
        <begin position="188"/>
        <end position="207"/>
    </location>
</feature>
<dbReference type="AlphaFoldDB" id="A0A931E0Z9"/>
<comment type="caution">
    <text evidence="7">The sequence shown here is derived from an EMBL/GenBank/DDBJ whole genome shotgun (WGS) entry which is preliminary data.</text>
</comment>
<evidence type="ECO:0000313" key="8">
    <source>
        <dbReference type="Proteomes" id="UP000628448"/>
    </source>
</evidence>
<evidence type="ECO:0000256" key="3">
    <source>
        <dbReference type="ARBA" id="ARBA00022692"/>
    </source>
</evidence>
<keyword evidence="4 6" id="KW-1133">Transmembrane helix</keyword>
<gene>
    <name evidence="7" type="ORF">I5907_10375</name>
</gene>
<evidence type="ECO:0000256" key="6">
    <source>
        <dbReference type="SAM" id="Phobius"/>
    </source>
</evidence>
<dbReference type="GO" id="GO:0005886">
    <property type="term" value="C:plasma membrane"/>
    <property type="evidence" value="ECO:0007669"/>
    <property type="project" value="UniProtKB-SubCell"/>
</dbReference>
<dbReference type="Pfam" id="PF01810">
    <property type="entry name" value="LysE"/>
    <property type="match status" value="1"/>
</dbReference>
<protein>
    <submittedName>
        <fullName evidence="7">LysE family transporter</fullName>
    </submittedName>
</protein>
<dbReference type="PANTHER" id="PTHR30086">
    <property type="entry name" value="ARGININE EXPORTER PROTEIN ARGO"/>
    <property type="match status" value="1"/>
</dbReference>
<evidence type="ECO:0000256" key="4">
    <source>
        <dbReference type="ARBA" id="ARBA00022989"/>
    </source>
</evidence>
<feature type="transmembrane region" description="Helical" evidence="6">
    <location>
        <begin position="6"/>
        <end position="28"/>
    </location>
</feature>